<feature type="region of interest" description="Disordered" evidence="1">
    <location>
        <begin position="190"/>
        <end position="211"/>
    </location>
</feature>
<proteinExistence type="predicted"/>
<protein>
    <submittedName>
        <fullName evidence="2">Uncharacterized protein</fullName>
    </submittedName>
</protein>
<evidence type="ECO:0000313" key="3">
    <source>
        <dbReference type="Proteomes" id="UP001583172"/>
    </source>
</evidence>
<dbReference type="Proteomes" id="UP001583172">
    <property type="component" value="Unassembled WGS sequence"/>
</dbReference>
<evidence type="ECO:0000313" key="2">
    <source>
        <dbReference type="EMBL" id="KAL1836290.1"/>
    </source>
</evidence>
<name>A0ABR3V3U5_HUMIN</name>
<evidence type="ECO:0000256" key="1">
    <source>
        <dbReference type="SAM" id="MobiDB-lite"/>
    </source>
</evidence>
<accession>A0ABR3V3U5</accession>
<sequence length="300" mass="33477">MTEATINVPGQVKGCRECVRGSGGLGHVIHSRLGGKRGRCWPGLVGRLSYNRYTKIHWGGGFGCHHADDRLYRRASSLPLLQNPRFPLYVGRHQEKPSFPYPFHLQLILRRIRRLRHRHSRGLVALAQHFRVLVHAGIQPQPNSAAHHLGHLSLVDGPQAGQGRVLDAAHGRDELGDEGEVLGRQTVASAHTHLPLLTKPDDPEEQQEEEETNLVIIHRLKPQQIHHIPRRAAPPPPLLHLDRLEIPRRIHLANLPPSRHLPQVCVRRGRPLGVLGHRPRGRAAAGPGPELPQRAPPLFG</sequence>
<feature type="compositionally biased region" description="Acidic residues" evidence="1">
    <location>
        <begin position="202"/>
        <end position="211"/>
    </location>
</feature>
<reference evidence="2 3" key="1">
    <citation type="journal article" date="2024" name="Commun. Biol.">
        <title>Comparative genomic analysis of thermophilic fungi reveals convergent evolutionary adaptations and gene losses.</title>
        <authorList>
            <person name="Steindorff A.S."/>
            <person name="Aguilar-Pontes M.V."/>
            <person name="Robinson A.J."/>
            <person name="Andreopoulos B."/>
            <person name="LaButti K."/>
            <person name="Kuo A."/>
            <person name="Mondo S."/>
            <person name="Riley R."/>
            <person name="Otillar R."/>
            <person name="Haridas S."/>
            <person name="Lipzen A."/>
            <person name="Grimwood J."/>
            <person name="Schmutz J."/>
            <person name="Clum A."/>
            <person name="Reid I.D."/>
            <person name="Moisan M.C."/>
            <person name="Butler G."/>
            <person name="Nguyen T.T.M."/>
            <person name="Dewar K."/>
            <person name="Conant G."/>
            <person name="Drula E."/>
            <person name="Henrissat B."/>
            <person name="Hansel C."/>
            <person name="Singer S."/>
            <person name="Hutchinson M.I."/>
            <person name="de Vries R.P."/>
            <person name="Natvig D.O."/>
            <person name="Powell A.J."/>
            <person name="Tsang A."/>
            <person name="Grigoriev I.V."/>
        </authorList>
    </citation>
    <scope>NUCLEOTIDE SEQUENCE [LARGE SCALE GENOMIC DNA]</scope>
    <source>
        <strain evidence="2 3">CBS 620.91</strain>
    </source>
</reference>
<feature type="region of interest" description="Disordered" evidence="1">
    <location>
        <begin position="272"/>
        <end position="300"/>
    </location>
</feature>
<dbReference type="EMBL" id="JAZGSY010000435">
    <property type="protein sequence ID" value="KAL1836290.1"/>
    <property type="molecule type" value="Genomic_DNA"/>
</dbReference>
<keyword evidence="3" id="KW-1185">Reference proteome</keyword>
<organism evidence="2 3">
    <name type="scientific">Humicola insolens</name>
    <name type="common">Soft-rot fungus</name>
    <dbReference type="NCBI Taxonomy" id="85995"/>
    <lineage>
        <taxon>Eukaryota</taxon>
        <taxon>Fungi</taxon>
        <taxon>Dikarya</taxon>
        <taxon>Ascomycota</taxon>
        <taxon>Pezizomycotina</taxon>
        <taxon>Sordariomycetes</taxon>
        <taxon>Sordariomycetidae</taxon>
        <taxon>Sordariales</taxon>
        <taxon>Chaetomiaceae</taxon>
        <taxon>Mycothermus</taxon>
    </lineage>
</organism>
<comment type="caution">
    <text evidence="2">The sequence shown here is derived from an EMBL/GenBank/DDBJ whole genome shotgun (WGS) entry which is preliminary data.</text>
</comment>
<gene>
    <name evidence="2" type="ORF">VTJ49DRAFT_5336</name>
</gene>